<sequence length="307" mass="33896">MDGSHMNSRPTRMNNTNSLSLLLICLLAIVASACEDRRMNNMAEDKVSLNDFGENVQKVFKWENSTYQLRVIKSGAGQTGGEVTLSVDKSVLDKYGDTYTLLPDELYKVKTPLISLGKSDYSVPFEIEFNAAGIEALQAETKLLYAVPFRLSSNTIKPAAESQLYSLVVPKILSPYIHFKTAGLAPDASTVSLANSPSESRFYAFLQTNYHNKTDLRYKVEISEAALAAYNLANGTTHKLLPAEAYKLDESSFVIASLNDEQALSYYLLKGKVANGEYMLPLKITSVSKYGIDPARSTIFIPVKIQD</sequence>
<reference evidence="3" key="1">
    <citation type="journal article" date="2019" name="Int. J. Syst. Evol. Microbiol.">
        <title>The Global Catalogue of Microorganisms (GCM) 10K type strain sequencing project: providing services to taxonomists for standard genome sequencing and annotation.</title>
        <authorList>
            <consortium name="The Broad Institute Genomics Platform"/>
            <consortium name="The Broad Institute Genome Sequencing Center for Infectious Disease"/>
            <person name="Wu L."/>
            <person name="Ma J."/>
        </authorList>
    </citation>
    <scope>NUCLEOTIDE SEQUENCE [LARGE SCALE GENOMIC DNA]</scope>
    <source>
        <strain evidence="3">CGMCC 1.15288</strain>
    </source>
</reference>
<dbReference type="Gene3D" id="2.60.40.1740">
    <property type="entry name" value="hypothetical protein (bacova_03559)"/>
    <property type="match status" value="2"/>
</dbReference>
<gene>
    <name evidence="2" type="ORF">GCM10007423_21980</name>
</gene>
<organism evidence="2 3">
    <name type="scientific">Dyadobacter endophyticus</name>
    <dbReference type="NCBI Taxonomy" id="1749036"/>
    <lineage>
        <taxon>Bacteria</taxon>
        <taxon>Pseudomonadati</taxon>
        <taxon>Bacteroidota</taxon>
        <taxon>Cytophagia</taxon>
        <taxon>Cytophagales</taxon>
        <taxon>Spirosomataceae</taxon>
        <taxon>Dyadobacter</taxon>
    </lineage>
</organism>
<keyword evidence="3" id="KW-1185">Reference proteome</keyword>
<dbReference type="Pfam" id="PF08522">
    <property type="entry name" value="BT_3987-like_N"/>
    <property type="match status" value="2"/>
</dbReference>
<evidence type="ECO:0000259" key="1">
    <source>
        <dbReference type="Pfam" id="PF08522"/>
    </source>
</evidence>
<name>A0ABQ1YN85_9BACT</name>
<dbReference type="Proteomes" id="UP000600214">
    <property type="component" value="Unassembled WGS sequence"/>
</dbReference>
<comment type="caution">
    <text evidence="2">The sequence shown here is derived from an EMBL/GenBank/DDBJ whole genome shotgun (WGS) entry which is preliminary data.</text>
</comment>
<dbReference type="InterPro" id="IPR013728">
    <property type="entry name" value="BT_3987-like_N"/>
</dbReference>
<evidence type="ECO:0000313" key="2">
    <source>
        <dbReference type="EMBL" id="GGH32461.1"/>
    </source>
</evidence>
<feature type="domain" description="BT-3987-like N-terminal" evidence="1">
    <location>
        <begin position="190"/>
        <end position="290"/>
    </location>
</feature>
<accession>A0ABQ1YN85</accession>
<protein>
    <recommendedName>
        <fullName evidence="1">BT-3987-like N-terminal domain-containing protein</fullName>
    </recommendedName>
</protein>
<dbReference type="EMBL" id="BMIA01000001">
    <property type="protein sequence ID" value="GGH32461.1"/>
    <property type="molecule type" value="Genomic_DNA"/>
</dbReference>
<feature type="domain" description="BT-3987-like N-terminal" evidence="1">
    <location>
        <begin position="63"/>
        <end position="156"/>
    </location>
</feature>
<proteinExistence type="predicted"/>
<evidence type="ECO:0000313" key="3">
    <source>
        <dbReference type="Proteomes" id="UP000600214"/>
    </source>
</evidence>